<evidence type="ECO:0000256" key="3">
    <source>
        <dbReference type="SAM" id="Coils"/>
    </source>
</evidence>
<feature type="coiled-coil region" evidence="3">
    <location>
        <begin position="732"/>
        <end position="759"/>
    </location>
</feature>
<feature type="compositionally biased region" description="Basic and acidic residues" evidence="4">
    <location>
        <begin position="101"/>
        <end position="112"/>
    </location>
</feature>
<comment type="caution">
    <text evidence="6">The sequence shown here is derived from an EMBL/GenBank/DDBJ whole genome shotgun (WGS) entry which is preliminary data.</text>
</comment>
<evidence type="ECO:0000313" key="6">
    <source>
        <dbReference type="EMBL" id="KAF4638025.1"/>
    </source>
</evidence>
<evidence type="ECO:0000256" key="2">
    <source>
        <dbReference type="ARBA" id="ARBA00022490"/>
    </source>
</evidence>
<feature type="region of interest" description="Disordered" evidence="4">
    <location>
        <begin position="1"/>
        <end position="340"/>
    </location>
</feature>
<feature type="compositionally biased region" description="Polar residues" evidence="4">
    <location>
        <begin position="462"/>
        <end position="477"/>
    </location>
</feature>
<dbReference type="EMBL" id="JAAMPI010000002">
    <property type="protein sequence ID" value="KAF4638025.1"/>
    <property type="molecule type" value="Genomic_DNA"/>
</dbReference>
<comment type="subcellular location">
    <subcellularLocation>
        <location evidence="1">Cytoplasm</location>
    </subcellularLocation>
</comment>
<feature type="compositionally biased region" description="Polar residues" evidence="4">
    <location>
        <begin position="83"/>
        <end position="93"/>
    </location>
</feature>
<gene>
    <name evidence="6" type="ORF">G7Y89_g42</name>
</gene>
<evidence type="ECO:0000313" key="7">
    <source>
        <dbReference type="Proteomes" id="UP000566819"/>
    </source>
</evidence>
<dbReference type="Proteomes" id="UP000566819">
    <property type="component" value="Unassembled WGS sequence"/>
</dbReference>
<feature type="region of interest" description="Disordered" evidence="4">
    <location>
        <begin position="555"/>
        <end position="585"/>
    </location>
</feature>
<feature type="compositionally biased region" description="Basic residues" evidence="4">
    <location>
        <begin position="310"/>
        <end position="324"/>
    </location>
</feature>
<reference evidence="6 7" key="1">
    <citation type="submission" date="2020-03" db="EMBL/GenBank/DDBJ databases">
        <title>Draft Genome Sequence of Cudoniella acicularis.</title>
        <authorList>
            <person name="Buettner E."/>
            <person name="Kellner H."/>
        </authorList>
    </citation>
    <scope>NUCLEOTIDE SEQUENCE [LARGE SCALE GENOMIC DNA]</scope>
    <source>
        <strain evidence="6 7">DSM 108380</strain>
    </source>
</reference>
<feature type="compositionally biased region" description="Basic and acidic residues" evidence="4">
    <location>
        <begin position="234"/>
        <end position="253"/>
    </location>
</feature>
<feature type="compositionally biased region" description="Basic and acidic residues" evidence="4">
    <location>
        <begin position="14"/>
        <end position="27"/>
    </location>
</feature>
<organism evidence="6 7">
    <name type="scientific">Cudoniella acicularis</name>
    <dbReference type="NCBI Taxonomy" id="354080"/>
    <lineage>
        <taxon>Eukaryota</taxon>
        <taxon>Fungi</taxon>
        <taxon>Dikarya</taxon>
        <taxon>Ascomycota</taxon>
        <taxon>Pezizomycotina</taxon>
        <taxon>Leotiomycetes</taxon>
        <taxon>Helotiales</taxon>
        <taxon>Tricladiaceae</taxon>
        <taxon>Cudoniella</taxon>
    </lineage>
</organism>
<feature type="compositionally biased region" description="Basic and acidic residues" evidence="4">
    <location>
        <begin position="409"/>
        <end position="418"/>
    </location>
</feature>
<name>A0A8H4WAS4_9HELO</name>
<keyword evidence="7" id="KW-1185">Reference proteome</keyword>
<sequence length="775" mass="85533">MAEEDEHSEMTTPEDARPQTARKDSRKVPGGFGIDDVDDLSPQKETFEDSMFENALAHEQKNQIPSLDPTSLPALPPPGDSSLLYNHSENGNDSDGFVDSLDEREMQRHLNDVESSFMPVPSPISMMEHKGQDDTYLFDGAPGGQPTKETANSSKPDTFSADQNTTPPASPPTPPNAYKTPAGPSTGDSNQGESIMDVGNTTSSLENMSSSPTAAAAARTVSRAISMASAGGHNDSHDTSEGHEGHSEEHSDMEGDYDYEATPRKPKANALPDSPDDRSTLRHRLSNNSLENFVTDAGSTPGGPLLNRKPSGRRPKFLRSRHASQHSSVSSFITNPDSHDGSEITLGADYALQSGGAVPAAGFSRNSSITLSRTISLGSIASGIEDYSGSADSSGRLLDGSLATLTEEEQNRERRAIEDLSPPETPRATTRPMAAPTDTIIARHVRNVQVPESLAKEYRSKSGVSSPNKRSAFTSASLGRNGKNLTLKEQSSTIERLSKENFDLKLKVMFLSDRLDKLSEEGVREMISENVELKTGLAVMQRDNKALKRRVKELEKQLKDDEERPSTARSGTSAGDPSPKWFDQEGAQEREEELLYLRERVEEYVTEIEKLRNDSVARENEKRNLTEIVRSMGERRGQNLDAREEMDVWKDLLEQETARREQADEDNKKLREEIFRLKTETSSGSGIPGLNHTTNIYNITKKRQASPSRPRSGMSDRLEDRNGTLVASSTVVDDLRRDCEQLRHENAELRREVGAQTSMLTSRNREKERLYICLD</sequence>
<feature type="coiled-coil region" evidence="3">
    <location>
        <begin position="594"/>
        <end position="680"/>
    </location>
</feature>
<feature type="compositionally biased region" description="Low complexity" evidence="4">
    <location>
        <begin position="209"/>
        <end position="226"/>
    </location>
</feature>
<feature type="compositionally biased region" description="Polar residues" evidence="4">
    <location>
        <begin position="147"/>
        <end position="164"/>
    </location>
</feature>
<dbReference type="InterPro" id="IPR012943">
    <property type="entry name" value="Cnn_1N"/>
</dbReference>
<accession>A0A8H4WAS4</accession>
<proteinExistence type="predicted"/>
<keyword evidence="2" id="KW-0963">Cytoplasm</keyword>
<feature type="compositionally biased region" description="Polar residues" evidence="4">
    <location>
        <begin position="186"/>
        <end position="208"/>
    </location>
</feature>
<feature type="region of interest" description="Disordered" evidence="4">
    <location>
        <begin position="702"/>
        <end position="723"/>
    </location>
</feature>
<dbReference type="AlphaFoldDB" id="A0A8H4WAS4"/>
<protein>
    <recommendedName>
        <fullName evidence="5">Centrosomin N-terminal motif 1 domain-containing protein</fullName>
    </recommendedName>
</protein>
<dbReference type="OrthoDB" id="10255000at2759"/>
<evidence type="ECO:0000259" key="5">
    <source>
        <dbReference type="Pfam" id="PF07989"/>
    </source>
</evidence>
<feature type="compositionally biased region" description="Basic and acidic residues" evidence="4">
    <location>
        <begin position="555"/>
        <end position="566"/>
    </location>
</feature>
<feature type="region of interest" description="Disordered" evidence="4">
    <location>
        <begin position="458"/>
        <end position="477"/>
    </location>
</feature>
<evidence type="ECO:0000256" key="4">
    <source>
        <dbReference type="SAM" id="MobiDB-lite"/>
    </source>
</evidence>
<feature type="domain" description="Centrosomin N-terminal motif 1" evidence="5">
    <location>
        <begin position="486"/>
        <end position="558"/>
    </location>
</feature>
<keyword evidence="3" id="KW-0175">Coiled coil</keyword>
<dbReference type="GO" id="GO:0005737">
    <property type="term" value="C:cytoplasm"/>
    <property type="evidence" value="ECO:0007669"/>
    <property type="project" value="UniProtKB-SubCell"/>
</dbReference>
<dbReference type="GO" id="GO:0005815">
    <property type="term" value="C:microtubule organizing center"/>
    <property type="evidence" value="ECO:0007669"/>
    <property type="project" value="InterPro"/>
</dbReference>
<evidence type="ECO:0000256" key="1">
    <source>
        <dbReference type="ARBA" id="ARBA00004496"/>
    </source>
</evidence>
<dbReference type="Pfam" id="PF07989">
    <property type="entry name" value="Cnn_1N"/>
    <property type="match status" value="1"/>
</dbReference>
<feature type="region of interest" description="Disordered" evidence="4">
    <location>
        <begin position="407"/>
        <end position="431"/>
    </location>
</feature>